<evidence type="ECO:0000313" key="3">
    <source>
        <dbReference type="EMBL" id="MBW9094422.1"/>
    </source>
</evidence>
<dbReference type="RefSeq" id="WP_220301132.1">
    <property type="nucleotide sequence ID" value="NZ_JAEUAW010000008.1"/>
</dbReference>
<keyword evidence="2" id="KW-0812">Transmembrane</keyword>
<evidence type="ECO:0000256" key="1">
    <source>
        <dbReference type="SAM" id="Coils"/>
    </source>
</evidence>
<keyword evidence="1" id="KW-0175">Coiled coil</keyword>
<comment type="caution">
    <text evidence="3">The sequence shown here is derived from an EMBL/GenBank/DDBJ whole genome shotgun (WGS) entry which is preliminary data.</text>
</comment>
<evidence type="ECO:0000256" key="2">
    <source>
        <dbReference type="SAM" id="Phobius"/>
    </source>
</evidence>
<keyword evidence="2" id="KW-0472">Membrane</keyword>
<organism evidence="3 4">
    <name type="scientific">Microbacterium jejuense</name>
    <dbReference type="NCBI Taxonomy" id="1263637"/>
    <lineage>
        <taxon>Bacteria</taxon>
        <taxon>Bacillati</taxon>
        <taxon>Actinomycetota</taxon>
        <taxon>Actinomycetes</taxon>
        <taxon>Micrococcales</taxon>
        <taxon>Microbacteriaceae</taxon>
        <taxon>Microbacterium</taxon>
    </lineage>
</organism>
<feature type="transmembrane region" description="Helical" evidence="2">
    <location>
        <begin position="237"/>
        <end position="256"/>
    </location>
</feature>
<protein>
    <submittedName>
        <fullName evidence="3">Uncharacterized protein</fullName>
    </submittedName>
</protein>
<dbReference type="EMBL" id="JAEUAW010000008">
    <property type="protein sequence ID" value="MBW9094422.1"/>
    <property type="molecule type" value="Genomic_DNA"/>
</dbReference>
<feature type="coiled-coil region" evidence="1">
    <location>
        <begin position="92"/>
        <end position="126"/>
    </location>
</feature>
<proteinExistence type="predicted"/>
<accession>A0ABS7HQB9</accession>
<keyword evidence="4" id="KW-1185">Reference proteome</keyword>
<dbReference type="Proteomes" id="UP001196843">
    <property type="component" value="Unassembled WGS sequence"/>
</dbReference>
<evidence type="ECO:0000313" key="4">
    <source>
        <dbReference type="Proteomes" id="UP001196843"/>
    </source>
</evidence>
<reference evidence="3 4" key="1">
    <citation type="journal article" date="2021" name="MBio">
        <title>Poor Competitiveness of Bradyrhizobium in Pigeon Pea Root Colonization in Indian Soils.</title>
        <authorList>
            <person name="Chalasani D."/>
            <person name="Basu A."/>
            <person name="Pullabhotla S.V.S.R.N."/>
            <person name="Jorrin B."/>
            <person name="Neal A.L."/>
            <person name="Poole P.S."/>
            <person name="Podile A.R."/>
            <person name="Tkacz A."/>
        </authorList>
    </citation>
    <scope>NUCLEOTIDE SEQUENCE [LARGE SCALE GENOMIC DNA]</scope>
    <source>
        <strain evidence="3 4">HU14</strain>
    </source>
</reference>
<feature type="transmembrane region" description="Helical" evidence="2">
    <location>
        <begin position="212"/>
        <end position="231"/>
    </location>
</feature>
<keyword evidence="2" id="KW-1133">Transmembrane helix</keyword>
<sequence>MEIRTNKNHRVHVIEGDASGIIARGQLIEDLGEQMIGAAGVLREIGDGATEEKGRSIEKIRDEVGDTHKELKLAGERYKPTGTAMKEYGSTLSTVQAALRSLVTEIENAKTQLDSKVETAQTAQQAADASADYDADDTAARGAHQADAWQARDAGIAADNARIHLNGLLDDFDTQWDTWDEAYDLALGRINSATHGNITDDWTDNLAGVAEVVVDVLSVVGFVVAIAAIVIGGPILMIVGAVIGAIALIATAFLYFKGRAGLDDLIWAVVGVLPFGKLGKLFKAGERMQALQIFKGPFADIAEGIGSLRSVRGAVSGIASGTGNGLGSVARSGLASRIADTFSGIRWGDIASRSTAINNLTRGGMGSWAANTLSDLGQFTSHHQNVVRTVAGDMLDNLSSVGNITLAERIVNVGDVSVRTYGSGDDAFGVVTELFSGSDENVDSWRAQLAG</sequence>
<name>A0ABS7HQB9_9MICO</name>
<gene>
    <name evidence="3" type="ORF">JNB62_12075</name>
</gene>